<feature type="compositionally biased region" description="Pro residues" evidence="1">
    <location>
        <begin position="331"/>
        <end position="346"/>
    </location>
</feature>
<accession>A0A0J9RJH7</accession>
<gene>
    <name evidence="2" type="primary">Dsim\GD25063</name>
    <name evidence="2" type="ORF">Dsimw501_GD25063</name>
</gene>
<reference evidence="2" key="1">
    <citation type="journal article" date="2013" name="Genome Res.">
        <title>A second-generation assembly of the Drosophila simulans genome provides new insights into patterns of lineage-specific divergence.</title>
        <authorList>
            <person name="Hu T.T."/>
            <person name="Eisen M.B."/>
            <person name="Thornton K.R."/>
            <person name="Andolfatto P."/>
        </authorList>
    </citation>
    <scope>NUCLEOTIDE SEQUENCE [LARGE SCALE GENOMIC DNA]</scope>
    <source>
        <strain evidence="2">W501</strain>
    </source>
</reference>
<feature type="region of interest" description="Disordered" evidence="1">
    <location>
        <begin position="291"/>
        <end position="407"/>
    </location>
</feature>
<dbReference type="Proteomes" id="UP000035880">
    <property type="component" value="Chromosome 2R"/>
</dbReference>
<feature type="compositionally biased region" description="Basic and acidic residues" evidence="1">
    <location>
        <begin position="467"/>
        <end position="477"/>
    </location>
</feature>
<evidence type="ECO:0000313" key="2">
    <source>
        <dbReference type="EMBL" id="KMY95996.1"/>
    </source>
</evidence>
<dbReference type="OrthoDB" id="7863186at2759"/>
<dbReference type="Bgee" id="FBgn0196375">
    <property type="expression patterns" value="Expressed in male reproductive system and 2 other cell types or tissues"/>
</dbReference>
<sequence>MDYRAMNESCQCPRCRYELRLSNQPMPCHEQCFPEKYLMCGSDPRPRWQNRPDPREVFQNFSQRNPQILSQESAQSWSFQHPPNCFCGHQTPMRAPPDHSQQFCQEYSQQCSQQSPYVSRCGQQNRQNCFQPPCPNWTRPCCCITHEVGVQTDEADECDISEPEIIEPEYIAVTDITTKEMKVKHRTGKTETIIERVQSVTRFPVTETQRLGEIDKAKEEDAIPHRAMRHSELEPLLESMRAEVPRTESKDAKEELVYQEYEKTERDFDDPEAKVEKTIINVKIPVDLPEAKASNSSQPNGIPPPSQLPSGIPPPSRLPSGIPTPSRLPSGIPPPSQMPSTPPPSRQPSDIAPPSRLPNSITPPSQLPNKDTSQPSLPGDISSISEEDPSLVKNDDTSDSISKDLVVYDEKELVETEMKEGHSESDIVSTVHVKVTNRKEASMRRHHDGEPNKTAFFESSVSEVLIKKPEKKPEEKKPKRPPPKVVVKLGYPPNDLVCRYANPPRCRPKRVSCRCPCPPSISCNQCPSCPPSTSQCDPIYGFGSMCVGYYCL</sequence>
<reference evidence="2" key="2">
    <citation type="submission" date="2014-06" db="EMBL/GenBank/DDBJ databases">
        <authorList>
            <person name="Hu T."/>
            <person name="Eisen M.B."/>
            <person name="Thornton K.R."/>
            <person name="Andolfatto P."/>
        </authorList>
    </citation>
    <scope>NUCLEOTIDE SEQUENCE</scope>
    <source>
        <strain evidence="2">W501</strain>
    </source>
</reference>
<protein>
    <submittedName>
        <fullName evidence="2">Uncharacterized protein, isoform B</fullName>
    </submittedName>
</protein>
<evidence type="ECO:0000256" key="1">
    <source>
        <dbReference type="SAM" id="MobiDB-lite"/>
    </source>
</evidence>
<feature type="compositionally biased region" description="Pro residues" evidence="1">
    <location>
        <begin position="301"/>
        <end position="317"/>
    </location>
</feature>
<feature type="compositionally biased region" description="Polar residues" evidence="1">
    <location>
        <begin position="357"/>
        <end position="376"/>
    </location>
</feature>
<name>A0A0J9RJH7_DROSI</name>
<dbReference type="AlphaFoldDB" id="A0A0J9RJH7"/>
<organism evidence="2">
    <name type="scientific">Drosophila simulans</name>
    <name type="common">Fruit fly</name>
    <dbReference type="NCBI Taxonomy" id="7240"/>
    <lineage>
        <taxon>Eukaryota</taxon>
        <taxon>Metazoa</taxon>
        <taxon>Ecdysozoa</taxon>
        <taxon>Arthropoda</taxon>
        <taxon>Hexapoda</taxon>
        <taxon>Insecta</taxon>
        <taxon>Pterygota</taxon>
        <taxon>Neoptera</taxon>
        <taxon>Endopterygota</taxon>
        <taxon>Diptera</taxon>
        <taxon>Brachycera</taxon>
        <taxon>Muscomorpha</taxon>
        <taxon>Ephydroidea</taxon>
        <taxon>Drosophilidae</taxon>
        <taxon>Drosophila</taxon>
        <taxon>Sophophora</taxon>
    </lineage>
</organism>
<proteinExistence type="predicted"/>
<feature type="region of interest" description="Disordered" evidence="1">
    <location>
        <begin position="467"/>
        <end position="486"/>
    </location>
</feature>
<reference evidence="2" key="3">
    <citation type="submission" date="2015-04" db="EMBL/GenBank/DDBJ databases">
        <authorList>
            <consortium name="FlyBase"/>
        </authorList>
    </citation>
    <scope>NUCLEOTIDE SEQUENCE</scope>
    <source>
        <strain evidence="2">W501</strain>
    </source>
</reference>
<dbReference type="EMBL" id="CM002911">
    <property type="protein sequence ID" value="KMY95996.1"/>
    <property type="molecule type" value="Genomic_DNA"/>
</dbReference>